<proteinExistence type="predicted"/>
<dbReference type="InterPro" id="IPR003265">
    <property type="entry name" value="HhH-GPD_domain"/>
</dbReference>
<feature type="region of interest" description="Disordered" evidence="5">
    <location>
        <begin position="1"/>
        <end position="20"/>
    </location>
</feature>
<keyword evidence="4" id="KW-0234">DNA repair</keyword>
<feature type="region of interest" description="Disordered" evidence="5">
    <location>
        <begin position="327"/>
        <end position="353"/>
    </location>
</feature>
<evidence type="ECO:0000256" key="2">
    <source>
        <dbReference type="ARBA" id="ARBA00012000"/>
    </source>
</evidence>
<sequence>MPGRHPRPGTPARYGGNDGVRRAGLSVRVRTMSRMTGHEFTLTATGPFDFDATLRFVEDWPATSGLPSDGRTLRFAYCAEADWLPIGVTVTAAPGGVAVRTTRPAGPAIRGEVARILSLDVDGSGFAEIGESDPVLGELQRRSPGLRPLCFWSPWEAACWAVIVQRSSMLIASRLKQRIAERYGATVELDGRGYTAFPPPVSLVNAGGLGLPEQKEEWLRGLARAALDGVLTTEHLRALDPPEALAELRALPGVGPFSAGLILIRGAGAPDAFPGDEPRLFSILREAYGLPQDATASAYRKVADAWRPYRSWASFLFRSSAYGVREDRPAGSAAGQTGEGVRASLSPGRRGSR</sequence>
<dbReference type="PANTHER" id="PTHR43003">
    <property type="entry name" value="DNA-3-METHYLADENINE GLYCOSYLASE"/>
    <property type="match status" value="1"/>
</dbReference>
<dbReference type="Gene3D" id="1.10.340.30">
    <property type="entry name" value="Hypothetical protein, domain 2"/>
    <property type="match status" value="1"/>
</dbReference>
<gene>
    <name evidence="7" type="ORF">DI270_017085</name>
</gene>
<keyword evidence="8" id="KW-1185">Reference proteome</keyword>
<dbReference type="InterPro" id="IPR011257">
    <property type="entry name" value="DNA_glycosylase"/>
</dbReference>
<dbReference type="EMBL" id="QFZU02000071">
    <property type="protein sequence ID" value="RGA03811.1"/>
    <property type="molecule type" value="Genomic_DNA"/>
</dbReference>
<dbReference type="CDD" id="cd00056">
    <property type="entry name" value="ENDO3c"/>
    <property type="match status" value="1"/>
</dbReference>
<dbReference type="Proteomes" id="UP000262538">
    <property type="component" value="Unassembled WGS sequence"/>
</dbReference>
<keyword evidence="3" id="KW-0227">DNA damage</keyword>
<dbReference type="SMART" id="SM00478">
    <property type="entry name" value="ENDO3c"/>
    <property type="match status" value="1"/>
</dbReference>
<evidence type="ECO:0000259" key="6">
    <source>
        <dbReference type="SMART" id="SM00478"/>
    </source>
</evidence>
<evidence type="ECO:0000256" key="4">
    <source>
        <dbReference type="ARBA" id="ARBA00023204"/>
    </source>
</evidence>
<comment type="caution">
    <text evidence="7">The sequence shown here is derived from an EMBL/GenBank/DDBJ whole genome shotgun (WGS) entry which is preliminary data.</text>
</comment>
<reference evidence="7 8" key="1">
    <citation type="submission" date="2018-08" db="EMBL/GenBank/DDBJ databases">
        <title>Microbispora. triticiradicis sp. nov., a novel actinomycete isolated from the root of wheat (Triticum aestivum L.)).</title>
        <authorList>
            <person name="Han C."/>
        </authorList>
    </citation>
    <scope>NUCLEOTIDE SEQUENCE [LARGE SCALE GENOMIC DNA]</scope>
    <source>
        <strain evidence="7 8">NEAU-HRDPA2-9</strain>
    </source>
</reference>
<name>A0ABX9LJL3_9ACTN</name>
<dbReference type="InterPro" id="IPR051912">
    <property type="entry name" value="Alkylbase_DNA_Glycosylase/TA"/>
</dbReference>
<organism evidence="7 8">
    <name type="scientific">Microbispora triticiradicis</name>
    <dbReference type="NCBI Taxonomy" id="2200763"/>
    <lineage>
        <taxon>Bacteria</taxon>
        <taxon>Bacillati</taxon>
        <taxon>Actinomycetota</taxon>
        <taxon>Actinomycetes</taxon>
        <taxon>Streptosporangiales</taxon>
        <taxon>Streptosporangiaceae</taxon>
        <taxon>Microbispora</taxon>
    </lineage>
</organism>
<dbReference type="Gene3D" id="1.10.1670.40">
    <property type="match status" value="1"/>
</dbReference>
<evidence type="ECO:0000313" key="8">
    <source>
        <dbReference type="Proteomes" id="UP000262538"/>
    </source>
</evidence>
<protein>
    <recommendedName>
        <fullName evidence="2">DNA-3-methyladenine glycosylase II</fullName>
        <ecNumber evidence="2">3.2.2.21</ecNumber>
    </recommendedName>
</protein>
<comment type="catalytic activity">
    <reaction evidence="1">
        <text>Hydrolysis of alkylated DNA, releasing 3-methyladenine, 3-methylguanine, 7-methylguanine and 7-methyladenine.</text>
        <dbReference type="EC" id="3.2.2.21"/>
    </reaction>
</comment>
<dbReference type="PANTHER" id="PTHR43003:SF13">
    <property type="entry name" value="DNA-3-METHYLADENINE GLYCOSYLASE 2"/>
    <property type="match status" value="1"/>
</dbReference>
<evidence type="ECO:0000256" key="3">
    <source>
        <dbReference type="ARBA" id="ARBA00022763"/>
    </source>
</evidence>
<evidence type="ECO:0000313" key="7">
    <source>
        <dbReference type="EMBL" id="RGA03811.1"/>
    </source>
</evidence>
<dbReference type="EC" id="3.2.2.21" evidence="2"/>
<evidence type="ECO:0000256" key="1">
    <source>
        <dbReference type="ARBA" id="ARBA00000086"/>
    </source>
</evidence>
<accession>A0ABX9LJL3</accession>
<dbReference type="SUPFAM" id="SSF48150">
    <property type="entry name" value="DNA-glycosylase"/>
    <property type="match status" value="1"/>
</dbReference>
<evidence type="ECO:0000256" key="5">
    <source>
        <dbReference type="SAM" id="MobiDB-lite"/>
    </source>
</evidence>
<feature type="domain" description="HhH-GPD" evidence="6">
    <location>
        <begin position="163"/>
        <end position="322"/>
    </location>
</feature>